<comment type="caution">
    <text evidence="1">The sequence shown here is derived from an EMBL/GenBank/DDBJ whole genome shotgun (WGS) entry which is preliminary data.</text>
</comment>
<protein>
    <submittedName>
        <fullName evidence="1">Uncharacterized protein</fullName>
    </submittedName>
</protein>
<dbReference type="EMBL" id="CAAALY010012994">
    <property type="protein sequence ID" value="VEL11829.1"/>
    <property type="molecule type" value="Genomic_DNA"/>
</dbReference>
<organism evidence="1 2">
    <name type="scientific">Protopolystoma xenopodis</name>
    <dbReference type="NCBI Taxonomy" id="117903"/>
    <lineage>
        <taxon>Eukaryota</taxon>
        <taxon>Metazoa</taxon>
        <taxon>Spiralia</taxon>
        <taxon>Lophotrochozoa</taxon>
        <taxon>Platyhelminthes</taxon>
        <taxon>Monogenea</taxon>
        <taxon>Polyopisthocotylea</taxon>
        <taxon>Polystomatidea</taxon>
        <taxon>Polystomatidae</taxon>
        <taxon>Protopolystoma</taxon>
    </lineage>
</organism>
<dbReference type="Proteomes" id="UP000784294">
    <property type="component" value="Unassembled WGS sequence"/>
</dbReference>
<evidence type="ECO:0000313" key="1">
    <source>
        <dbReference type="EMBL" id="VEL11829.1"/>
    </source>
</evidence>
<proteinExistence type="predicted"/>
<name>A0A448WHD4_9PLAT</name>
<evidence type="ECO:0000313" key="2">
    <source>
        <dbReference type="Proteomes" id="UP000784294"/>
    </source>
</evidence>
<dbReference type="AlphaFoldDB" id="A0A448WHD4"/>
<accession>A0A448WHD4</accession>
<reference evidence="1" key="1">
    <citation type="submission" date="2018-11" db="EMBL/GenBank/DDBJ databases">
        <authorList>
            <consortium name="Pathogen Informatics"/>
        </authorList>
    </citation>
    <scope>NUCLEOTIDE SEQUENCE</scope>
</reference>
<gene>
    <name evidence="1" type="ORF">PXEA_LOCUS5269</name>
</gene>
<keyword evidence="2" id="KW-1185">Reference proteome</keyword>
<sequence>MATGWLALIQLALEQASKLSDLLTNFDKTVKFLRDHIGPTSTGGLKTTWFDGPSSEWVESQLAAWRADQHVASPTQAPGVLLISGPGTGRTWQSLIISLLQNLFSV</sequence>